<feature type="compositionally biased region" description="Polar residues" evidence="1">
    <location>
        <begin position="111"/>
        <end position="121"/>
    </location>
</feature>
<protein>
    <submittedName>
        <fullName evidence="2">Uncharacterized protein</fullName>
    </submittedName>
</protein>
<reference evidence="2" key="1">
    <citation type="submission" date="2020-03" db="EMBL/GenBank/DDBJ databases">
        <title>Castanea mollissima Vanexum genome sequencing.</title>
        <authorList>
            <person name="Staton M."/>
        </authorList>
    </citation>
    <scope>NUCLEOTIDE SEQUENCE</scope>
    <source>
        <tissue evidence="2">Leaf</tissue>
    </source>
</reference>
<name>A0A8J4R9A6_9ROSI</name>
<organism evidence="2 3">
    <name type="scientific">Castanea mollissima</name>
    <name type="common">Chinese chestnut</name>
    <dbReference type="NCBI Taxonomy" id="60419"/>
    <lineage>
        <taxon>Eukaryota</taxon>
        <taxon>Viridiplantae</taxon>
        <taxon>Streptophyta</taxon>
        <taxon>Embryophyta</taxon>
        <taxon>Tracheophyta</taxon>
        <taxon>Spermatophyta</taxon>
        <taxon>Magnoliopsida</taxon>
        <taxon>eudicotyledons</taxon>
        <taxon>Gunneridae</taxon>
        <taxon>Pentapetalae</taxon>
        <taxon>rosids</taxon>
        <taxon>fabids</taxon>
        <taxon>Fagales</taxon>
        <taxon>Fagaceae</taxon>
        <taxon>Castanea</taxon>
    </lineage>
</organism>
<dbReference type="AntiFam" id="ANF00039">
    <property type="entry name" value="Antisense to SRP RNA"/>
</dbReference>
<proteinExistence type="predicted"/>
<evidence type="ECO:0000313" key="3">
    <source>
        <dbReference type="Proteomes" id="UP000737018"/>
    </source>
</evidence>
<dbReference type="Proteomes" id="UP000737018">
    <property type="component" value="Unassembled WGS sequence"/>
</dbReference>
<sequence length="281" mass="30303">MLGTITKKWWSKEPNSTRQCGSDVHQPVILPLLRARGLRCSVKPASRSTLFFRDLVTKAFAQITKSSSQLGTGGPGNCTDRPCLAGYHRNNGNTNKARRNPGRSDDDVQADQGNRGSSQRKINEQSYLTIGCESERISSTQVGSLPEGGSFDGAPANGGVIVEKDAILTVKNHVLVFEELVTETDRAIQTDSESSNSKTIPTDCVLDNNVISSNLIEIVVMDEDTVILNRDLIGKQSEQISPPVFEVSKKGFKVGCGNVIGNKTTSKGRPKRSGNIDKGVG</sequence>
<dbReference type="EMBL" id="JRKL02001707">
    <property type="protein sequence ID" value="KAF3962510.1"/>
    <property type="molecule type" value="Genomic_DNA"/>
</dbReference>
<evidence type="ECO:0000256" key="1">
    <source>
        <dbReference type="SAM" id="MobiDB-lite"/>
    </source>
</evidence>
<dbReference type="AlphaFoldDB" id="A0A8J4R9A6"/>
<gene>
    <name evidence="2" type="ORF">CMV_012983</name>
</gene>
<comment type="caution">
    <text evidence="2">The sequence shown here is derived from an EMBL/GenBank/DDBJ whole genome shotgun (WGS) entry which is preliminary data.</text>
</comment>
<evidence type="ECO:0000313" key="2">
    <source>
        <dbReference type="EMBL" id="KAF3962510.1"/>
    </source>
</evidence>
<feature type="region of interest" description="Disordered" evidence="1">
    <location>
        <begin position="83"/>
        <end position="121"/>
    </location>
</feature>
<accession>A0A8J4R9A6</accession>
<keyword evidence="3" id="KW-1185">Reference proteome</keyword>
<dbReference type="OrthoDB" id="993217at2759"/>